<keyword evidence="3" id="KW-0812">Transmembrane</keyword>
<dbReference type="EMBL" id="JACIBV010000001">
    <property type="protein sequence ID" value="MBB3732354.1"/>
    <property type="molecule type" value="Genomic_DNA"/>
</dbReference>
<dbReference type="AlphaFoldDB" id="A0A7W5YU47"/>
<dbReference type="InterPro" id="IPR011706">
    <property type="entry name" value="Cu-oxidase_C"/>
</dbReference>
<dbReference type="Pfam" id="PF07732">
    <property type="entry name" value="Cu-oxidase_3"/>
    <property type="match status" value="1"/>
</dbReference>
<evidence type="ECO:0000256" key="1">
    <source>
        <dbReference type="ARBA" id="ARBA00022723"/>
    </source>
</evidence>
<dbReference type="GO" id="GO:0016491">
    <property type="term" value="F:oxidoreductase activity"/>
    <property type="evidence" value="ECO:0007669"/>
    <property type="project" value="UniProtKB-KW"/>
</dbReference>
<feature type="transmembrane region" description="Helical" evidence="3">
    <location>
        <begin position="82"/>
        <end position="102"/>
    </location>
</feature>
<keyword evidence="7" id="KW-1185">Reference proteome</keyword>
<proteinExistence type="predicted"/>
<keyword evidence="2" id="KW-0560">Oxidoreductase</keyword>
<feature type="transmembrane region" description="Helical" evidence="3">
    <location>
        <begin position="47"/>
        <end position="76"/>
    </location>
</feature>
<dbReference type="Gene3D" id="2.60.40.420">
    <property type="entry name" value="Cupredoxins - blue copper proteins"/>
    <property type="match status" value="3"/>
</dbReference>
<feature type="transmembrane region" description="Helical" evidence="3">
    <location>
        <begin position="114"/>
        <end position="135"/>
    </location>
</feature>
<feature type="transmembrane region" description="Helical" evidence="3">
    <location>
        <begin position="12"/>
        <end position="35"/>
    </location>
</feature>
<reference evidence="6 7" key="1">
    <citation type="submission" date="2020-08" db="EMBL/GenBank/DDBJ databases">
        <title>Sequencing the genomes of 1000 actinobacteria strains.</title>
        <authorList>
            <person name="Klenk H.-P."/>
        </authorList>
    </citation>
    <scope>NUCLEOTIDE SEQUENCE [LARGE SCALE GENOMIC DNA]</scope>
    <source>
        <strain evidence="6 7">DSM 44320</strain>
    </source>
</reference>
<comment type="caution">
    <text evidence="6">The sequence shown here is derived from an EMBL/GenBank/DDBJ whole genome shotgun (WGS) entry which is preliminary data.</text>
</comment>
<dbReference type="RefSeq" id="WP_183659279.1">
    <property type="nucleotide sequence ID" value="NZ_JACIBV010000001.1"/>
</dbReference>
<accession>A0A7W5YU47</accession>
<keyword evidence="3" id="KW-0472">Membrane</keyword>
<dbReference type="InterPro" id="IPR002355">
    <property type="entry name" value="Cu_oxidase_Cu_BS"/>
</dbReference>
<dbReference type="InterPro" id="IPR045087">
    <property type="entry name" value="Cu-oxidase_fam"/>
</dbReference>
<evidence type="ECO:0000259" key="5">
    <source>
        <dbReference type="Pfam" id="PF07732"/>
    </source>
</evidence>
<dbReference type="PROSITE" id="PS00080">
    <property type="entry name" value="MULTICOPPER_OXIDASE2"/>
    <property type="match status" value="1"/>
</dbReference>
<dbReference type="Pfam" id="PF07731">
    <property type="entry name" value="Cu-oxidase_2"/>
    <property type="match status" value="1"/>
</dbReference>
<feature type="transmembrane region" description="Helical" evidence="3">
    <location>
        <begin position="141"/>
        <end position="161"/>
    </location>
</feature>
<dbReference type="Proteomes" id="UP000579945">
    <property type="component" value="Unassembled WGS sequence"/>
</dbReference>
<dbReference type="PANTHER" id="PTHR11709">
    <property type="entry name" value="MULTI-COPPER OXIDASE"/>
    <property type="match status" value="1"/>
</dbReference>
<evidence type="ECO:0000259" key="4">
    <source>
        <dbReference type="Pfam" id="PF07731"/>
    </source>
</evidence>
<evidence type="ECO:0000256" key="2">
    <source>
        <dbReference type="ARBA" id="ARBA00023002"/>
    </source>
</evidence>
<gene>
    <name evidence="6" type="ORF">FHR33_008214</name>
</gene>
<sequence>MSAAALIALDRILVILVAVSWGFAGGHLLVFRAAVREGRGAARRAAGWSAALVALALLATAGRLATTVALAGHGWWFAAEKALLALPLLLPPALAAAVLSLPRLLRGHFGPLTLIFPLTSAYAAAAGVVVALGMGYPLSPYLSVVLALAVLGGALATWRMLTRTGPPGRAWRVAGAVVALSALAWSGLSMWNARLPSSLRLASAGSVDVTALRGPADAARVRRFTLTARPAVIKLASGRGVEALTFDGRSPGPPLRVRQGETVEVRLRSLLPDRGVTLHWHGYHVPNGEDGVPGLTQNAVREGGEFVYRFRADQPGSYWYHTHETPNRALQAGLFGMFTVDPVTPEGFDEPVALHTFGGALTVALADAPPADGLATRTLSPGTPVRLRVANTDNAPHTLGVSGVPYRIAAVDGLPVTGRILRDERAQLAAGGRYDLVFTMPSRPVLMSAGAAGLLLTPGVGAAPAPSAGPLIDITRYGSGGTEAPRRFDRSYTWVLDRLIALRGGVPRLSHTVNGQVWPRVAPALVKQGEWIRFTVVNRGGEPHPMHPHGHHVLVLSRDGVKAAPIWMDSFDVGPGEVWEVALRAGNPGVWLAHCHELTHAAEGMTLHLAYDGVRSPFALDGHNHPE</sequence>
<name>A0A7W5YU47_9ACTN</name>
<evidence type="ECO:0000313" key="6">
    <source>
        <dbReference type="EMBL" id="MBB3732354.1"/>
    </source>
</evidence>
<evidence type="ECO:0000313" key="7">
    <source>
        <dbReference type="Proteomes" id="UP000579945"/>
    </source>
</evidence>
<dbReference type="InterPro" id="IPR008972">
    <property type="entry name" value="Cupredoxin"/>
</dbReference>
<dbReference type="SUPFAM" id="SSF49503">
    <property type="entry name" value="Cupredoxins"/>
    <property type="match status" value="3"/>
</dbReference>
<dbReference type="GeneID" id="95394396"/>
<organism evidence="6 7">
    <name type="scientific">Nonomuraea dietziae</name>
    <dbReference type="NCBI Taxonomy" id="65515"/>
    <lineage>
        <taxon>Bacteria</taxon>
        <taxon>Bacillati</taxon>
        <taxon>Actinomycetota</taxon>
        <taxon>Actinomycetes</taxon>
        <taxon>Streptosporangiales</taxon>
        <taxon>Streptosporangiaceae</taxon>
        <taxon>Nonomuraea</taxon>
    </lineage>
</organism>
<dbReference type="GO" id="GO:0005507">
    <property type="term" value="F:copper ion binding"/>
    <property type="evidence" value="ECO:0007669"/>
    <property type="project" value="InterPro"/>
</dbReference>
<feature type="domain" description="Plastocyanin-like" evidence="4">
    <location>
        <begin position="510"/>
        <end position="610"/>
    </location>
</feature>
<keyword evidence="3" id="KW-1133">Transmembrane helix</keyword>
<feature type="domain" description="Plastocyanin-like" evidence="5">
    <location>
        <begin position="239"/>
        <end position="342"/>
    </location>
</feature>
<keyword evidence="1" id="KW-0479">Metal-binding</keyword>
<feature type="transmembrane region" description="Helical" evidence="3">
    <location>
        <begin position="173"/>
        <end position="191"/>
    </location>
</feature>
<dbReference type="InterPro" id="IPR011707">
    <property type="entry name" value="Cu-oxidase-like_N"/>
</dbReference>
<protein>
    <submittedName>
        <fullName evidence="6">FtsP/CotA-like multicopper oxidase with cupredoxin domain</fullName>
    </submittedName>
</protein>
<evidence type="ECO:0000256" key="3">
    <source>
        <dbReference type="SAM" id="Phobius"/>
    </source>
</evidence>